<keyword evidence="3" id="KW-0732">Signal</keyword>
<accession>A0ABR1SUE4</accession>
<dbReference type="SUPFAM" id="SSF53933">
    <property type="entry name" value="Microbial ribonucleases"/>
    <property type="match status" value="1"/>
</dbReference>
<comment type="caution">
    <text evidence="4">The sequence shown here is derived from an EMBL/GenBank/DDBJ whole genome shotgun (WGS) entry which is preliminary data.</text>
</comment>
<dbReference type="InterPro" id="IPR016191">
    <property type="entry name" value="Ribonuclease/ribotoxin"/>
</dbReference>
<proteinExistence type="predicted"/>
<evidence type="ECO:0000313" key="4">
    <source>
        <dbReference type="EMBL" id="KAK8037461.1"/>
    </source>
</evidence>
<dbReference type="Gene3D" id="3.10.450.30">
    <property type="entry name" value="Microbial ribonucleases"/>
    <property type="match status" value="1"/>
</dbReference>
<evidence type="ECO:0000256" key="1">
    <source>
        <dbReference type="ARBA" id="ARBA00022722"/>
    </source>
</evidence>
<keyword evidence="1" id="KW-0540">Nuclease</keyword>
<dbReference type="Proteomes" id="UP001396898">
    <property type="component" value="Unassembled WGS sequence"/>
</dbReference>
<keyword evidence="2" id="KW-0378">Hydrolase</keyword>
<gene>
    <name evidence="4" type="ORF">PG991_000807</name>
</gene>
<dbReference type="InterPro" id="IPR000026">
    <property type="entry name" value="N1-like"/>
</dbReference>
<reference evidence="4 5" key="1">
    <citation type="submission" date="2023-01" db="EMBL/GenBank/DDBJ databases">
        <title>Analysis of 21 Apiospora genomes using comparative genomics revels a genus with tremendous synthesis potential of carbohydrate active enzymes and secondary metabolites.</title>
        <authorList>
            <person name="Sorensen T."/>
        </authorList>
    </citation>
    <scope>NUCLEOTIDE SEQUENCE [LARGE SCALE GENOMIC DNA]</scope>
    <source>
        <strain evidence="4 5">CBS 20057</strain>
    </source>
</reference>
<organism evidence="4 5">
    <name type="scientific">Apiospora marii</name>
    <dbReference type="NCBI Taxonomy" id="335849"/>
    <lineage>
        <taxon>Eukaryota</taxon>
        <taxon>Fungi</taxon>
        <taxon>Dikarya</taxon>
        <taxon>Ascomycota</taxon>
        <taxon>Pezizomycotina</taxon>
        <taxon>Sordariomycetes</taxon>
        <taxon>Xylariomycetidae</taxon>
        <taxon>Amphisphaeriales</taxon>
        <taxon>Apiosporaceae</taxon>
        <taxon>Apiospora</taxon>
    </lineage>
</organism>
<feature type="chain" id="PRO_5045122437" evidence="3">
    <location>
        <begin position="19"/>
        <end position="168"/>
    </location>
</feature>
<evidence type="ECO:0000256" key="2">
    <source>
        <dbReference type="ARBA" id="ARBA00022801"/>
    </source>
</evidence>
<name>A0ABR1SUE4_9PEZI</name>
<sequence>MHFSQTLLTLALVASISAHPVDGSGSHLLERDDKYSCKPKKNDSSIKTFTVSEDRAKKQAAAGAFEAGKSGDPHKYGNGDGIKWGVKGCDRTGKDKYQLWEYPIYWDSKGKEWNKDKLSKDQDGKTPLRVVYFKDPGNSNRPKVCGVMTHSEVDKDFQGKKFFLKCSK</sequence>
<evidence type="ECO:0000256" key="3">
    <source>
        <dbReference type="SAM" id="SignalP"/>
    </source>
</evidence>
<feature type="signal peptide" evidence="3">
    <location>
        <begin position="1"/>
        <end position="18"/>
    </location>
</feature>
<dbReference type="Pfam" id="PF00545">
    <property type="entry name" value="Ribonuclease"/>
    <property type="match status" value="1"/>
</dbReference>
<protein>
    <submittedName>
        <fullName evidence="4">Uncharacterized protein</fullName>
    </submittedName>
</protein>
<keyword evidence="5" id="KW-1185">Reference proteome</keyword>
<dbReference type="EMBL" id="JAQQWI010000002">
    <property type="protein sequence ID" value="KAK8037461.1"/>
    <property type="molecule type" value="Genomic_DNA"/>
</dbReference>
<evidence type="ECO:0000313" key="5">
    <source>
        <dbReference type="Proteomes" id="UP001396898"/>
    </source>
</evidence>